<evidence type="ECO:0000259" key="1">
    <source>
        <dbReference type="Pfam" id="PF12682"/>
    </source>
</evidence>
<dbReference type="AlphaFoldDB" id="A0A9D0ZW49"/>
<dbReference type="SUPFAM" id="SSF52218">
    <property type="entry name" value="Flavoproteins"/>
    <property type="match status" value="1"/>
</dbReference>
<dbReference type="Pfam" id="PF12682">
    <property type="entry name" value="Flavodoxin_4"/>
    <property type="match status" value="2"/>
</dbReference>
<name>A0A9D0ZW49_9FIRM</name>
<dbReference type="EMBL" id="DVFT01000162">
    <property type="protein sequence ID" value="HIQ97112.1"/>
    <property type="molecule type" value="Genomic_DNA"/>
</dbReference>
<dbReference type="NCBIfam" id="NF005389">
    <property type="entry name" value="PRK06934.1"/>
    <property type="match status" value="1"/>
</dbReference>
<sequence>MVIDTFLESYDFSGKTLVPFCTSASDSIDNSLHIFSELAPGATVAEGLTANDEEEIVPWLNSLGYGADSSGNTAEETGSTENGTSGSNILIAYFTAAENSGVDAVASASYSEVNGEAKGRMQALAEMIQERTGGDLFSIRTDVVYPADGGELIDYAADEQAEDARPGLTSHIENLDSYDTIFIGYPNWWGDMPQALYSFFDEYDFSGKTIIPFNSHNGSRFSNTIQTIQELEPDANVIEDGFTINERDVPDAAGDIDAWLGELGY</sequence>
<dbReference type="PANTHER" id="PTHR39201:SF1">
    <property type="entry name" value="FLAVODOXIN-LIKE DOMAIN-CONTAINING PROTEIN"/>
    <property type="match status" value="1"/>
</dbReference>
<gene>
    <name evidence="2" type="ORF">IAB26_11190</name>
</gene>
<feature type="domain" description="Flavodoxin-like" evidence="1">
    <location>
        <begin position="2"/>
        <end position="61"/>
    </location>
</feature>
<reference evidence="2" key="2">
    <citation type="journal article" date="2021" name="PeerJ">
        <title>Extensive microbial diversity within the chicken gut microbiome revealed by metagenomics and culture.</title>
        <authorList>
            <person name="Gilroy R."/>
            <person name="Ravi A."/>
            <person name="Getino M."/>
            <person name="Pursley I."/>
            <person name="Horton D.L."/>
            <person name="Alikhan N.F."/>
            <person name="Baker D."/>
            <person name="Gharbi K."/>
            <person name="Hall N."/>
            <person name="Watson M."/>
            <person name="Adriaenssens E.M."/>
            <person name="Foster-Nyarko E."/>
            <person name="Jarju S."/>
            <person name="Secka A."/>
            <person name="Antonio M."/>
            <person name="Oren A."/>
            <person name="Chaudhuri R.R."/>
            <person name="La Ragione R."/>
            <person name="Hildebrand F."/>
            <person name="Pallen M.J."/>
        </authorList>
    </citation>
    <scope>NUCLEOTIDE SEQUENCE</scope>
    <source>
        <strain evidence="2">ChiSjej3B21-11622</strain>
    </source>
</reference>
<dbReference type="GO" id="GO:0016651">
    <property type="term" value="F:oxidoreductase activity, acting on NAD(P)H"/>
    <property type="evidence" value="ECO:0007669"/>
    <property type="project" value="UniProtKB-ARBA"/>
</dbReference>
<dbReference type="Gene3D" id="3.40.50.360">
    <property type="match status" value="2"/>
</dbReference>
<feature type="domain" description="Flavodoxin-like" evidence="1">
    <location>
        <begin position="117"/>
        <end position="248"/>
    </location>
</feature>
<evidence type="ECO:0000313" key="3">
    <source>
        <dbReference type="Proteomes" id="UP000886886"/>
    </source>
</evidence>
<evidence type="ECO:0000313" key="2">
    <source>
        <dbReference type="EMBL" id="HIQ97112.1"/>
    </source>
</evidence>
<proteinExistence type="predicted"/>
<protein>
    <submittedName>
        <fullName evidence="2">Flavodoxin</fullName>
    </submittedName>
</protein>
<dbReference type="PANTHER" id="PTHR39201">
    <property type="entry name" value="EXPORTED PROTEIN-RELATED"/>
    <property type="match status" value="1"/>
</dbReference>
<dbReference type="Proteomes" id="UP000886886">
    <property type="component" value="Unassembled WGS sequence"/>
</dbReference>
<reference evidence="2" key="1">
    <citation type="submission" date="2020-10" db="EMBL/GenBank/DDBJ databases">
        <authorList>
            <person name="Gilroy R."/>
        </authorList>
    </citation>
    <scope>NUCLEOTIDE SEQUENCE</scope>
    <source>
        <strain evidence="2">ChiSjej3B21-11622</strain>
    </source>
</reference>
<dbReference type="InterPro" id="IPR008254">
    <property type="entry name" value="Flavodoxin/NO_synth"/>
</dbReference>
<comment type="caution">
    <text evidence="2">The sequence shown here is derived from an EMBL/GenBank/DDBJ whole genome shotgun (WGS) entry which is preliminary data.</text>
</comment>
<dbReference type="GO" id="GO:0010181">
    <property type="term" value="F:FMN binding"/>
    <property type="evidence" value="ECO:0007669"/>
    <property type="project" value="InterPro"/>
</dbReference>
<accession>A0A9D0ZW49</accession>
<organism evidence="2 3">
    <name type="scientific">Candidatus Limivivens merdigallinarum</name>
    <dbReference type="NCBI Taxonomy" id="2840859"/>
    <lineage>
        <taxon>Bacteria</taxon>
        <taxon>Bacillati</taxon>
        <taxon>Bacillota</taxon>
        <taxon>Clostridia</taxon>
        <taxon>Lachnospirales</taxon>
        <taxon>Lachnospiraceae</taxon>
        <taxon>Lachnospiraceae incertae sedis</taxon>
        <taxon>Candidatus Limivivens</taxon>
    </lineage>
</organism>
<dbReference type="InterPro" id="IPR029039">
    <property type="entry name" value="Flavoprotein-like_sf"/>
</dbReference>